<dbReference type="PANTHER" id="PTHR23282">
    <property type="entry name" value="APICAL ENDOSOMAL GLYCOPROTEIN PRECURSOR"/>
    <property type="match status" value="1"/>
</dbReference>
<feature type="non-terminal residue" evidence="4">
    <location>
        <position position="332"/>
    </location>
</feature>
<keyword evidence="2" id="KW-0732">Signal</keyword>
<feature type="signal peptide" evidence="2">
    <location>
        <begin position="1"/>
        <end position="23"/>
    </location>
</feature>
<gene>
    <name evidence="4" type="ORF">ElyMa_006535200</name>
</gene>
<feature type="chain" id="PRO_5043898755" evidence="2">
    <location>
        <begin position="24"/>
        <end position="332"/>
    </location>
</feature>
<comment type="caution">
    <text evidence="4">The sequence shown here is derived from an EMBL/GenBank/DDBJ whole genome shotgun (WGS) entry which is preliminary data.</text>
</comment>
<evidence type="ECO:0000256" key="2">
    <source>
        <dbReference type="SAM" id="SignalP"/>
    </source>
</evidence>
<dbReference type="Proteomes" id="UP000762676">
    <property type="component" value="Unassembled WGS sequence"/>
</dbReference>
<evidence type="ECO:0000256" key="1">
    <source>
        <dbReference type="SAM" id="Coils"/>
    </source>
</evidence>
<dbReference type="PROSITE" id="PS50060">
    <property type="entry name" value="MAM_2"/>
    <property type="match status" value="1"/>
</dbReference>
<sequence>MVQQLLLSACVVILLASSGVVRCDFSPGCSFVGGQCQYSVTLGHAGQCDSATAAAGTGSGTTSGNSLCCETVKADLTSVRSDIDLLQSQVKGLMNDLNRARSDLTQAQMTVNQTEAERDALLETLRQKETELNTTQAELANLIHRTGNEITALRSELANMTSQANTCRAALGLPTVDPKLSTSVGGPVSQHYCNFNSISEHPCKWTVSSQSEFHLVTRSSSTNAGPAADRSQGSVTGKYLALDGRKVAQLHSSSTAVIRSYTAVSGEFQPADDYCFIFYYSMVGKDVQSLEVTIKIGSGVGYPVWSTNGRRMSEWTVGQFELDSEYTANPFS</sequence>
<keyword evidence="5" id="KW-1185">Reference proteome</keyword>
<reference evidence="4 5" key="1">
    <citation type="journal article" date="2021" name="Elife">
        <title>Chloroplast acquisition without the gene transfer in kleptoplastic sea slugs, Plakobranchus ocellatus.</title>
        <authorList>
            <person name="Maeda T."/>
            <person name="Takahashi S."/>
            <person name="Yoshida T."/>
            <person name="Shimamura S."/>
            <person name="Takaki Y."/>
            <person name="Nagai Y."/>
            <person name="Toyoda A."/>
            <person name="Suzuki Y."/>
            <person name="Arimoto A."/>
            <person name="Ishii H."/>
            <person name="Satoh N."/>
            <person name="Nishiyama T."/>
            <person name="Hasebe M."/>
            <person name="Maruyama T."/>
            <person name="Minagawa J."/>
            <person name="Obokata J."/>
            <person name="Shigenobu S."/>
        </authorList>
    </citation>
    <scope>NUCLEOTIDE SEQUENCE [LARGE SCALE GENOMIC DNA]</scope>
</reference>
<accession>A0AAV4I6N7</accession>
<dbReference type="GO" id="GO:0016020">
    <property type="term" value="C:membrane"/>
    <property type="evidence" value="ECO:0007669"/>
    <property type="project" value="InterPro"/>
</dbReference>
<evidence type="ECO:0000313" key="5">
    <source>
        <dbReference type="Proteomes" id="UP000762676"/>
    </source>
</evidence>
<dbReference type="Pfam" id="PF00629">
    <property type="entry name" value="MAM"/>
    <property type="match status" value="1"/>
</dbReference>
<dbReference type="InterPro" id="IPR000998">
    <property type="entry name" value="MAM_dom"/>
</dbReference>
<dbReference type="InterPro" id="IPR013320">
    <property type="entry name" value="ConA-like_dom_sf"/>
</dbReference>
<proteinExistence type="predicted"/>
<dbReference type="Gene3D" id="1.10.287.1490">
    <property type="match status" value="1"/>
</dbReference>
<evidence type="ECO:0000313" key="4">
    <source>
        <dbReference type="EMBL" id="GFS06078.1"/>
    </source>
</evidence>
<dbReference type="InterPro" id="IPR051560">
    <property type="entry name" value="MAM_domain-containing"/>
</dbReference>
<keyword evidence="1" id="KW-0175">Coiled coil</keyword>
<dbReference type="AlphaFoldDB" id="A0AAV4I6N7"/>
<dbReference type="Gene3D" id="2.60.120.200">
    <property type="match status" value="1"/>
</dbReference>
<evidence type="ECO:0000259" key="3">
    <source>
        <dbReference type="PROSITE" id="PS50060"/>
    </source>
</evidence>
<dbReference type="EMBL" id="BMAT01013128">
    <property type="protein sequence ID" value="GFS06078.1"/>
    <property type="molecule type" value="Genomic_DNA"/>
</dbReference>
<name>A0AAV4I6N7_9GAST</name>
<feature type="domain" description="MAM" evidence="3">
    <location>
        <begin position="191"/>
        <end position="332"/>
    </location>
</feature>
<organism evidence="4 5">
    <name type="scientific">Elysia marginata</name>
    <dbReference type="NCBI Taxonomy" id="1093978"/>
    <lineage>
        <taxon>Eukaryota</taxon>
        <taxon>Metazoa</taxon>
        <taxon>Spiralia</taxon>
        <taxon>Lophotrochozoa</taxon>
        <taxon>Mollusca</taxon>
        <taxon>Gastropoda</taxon>
        <taxon>Heterobranchia</taxon>
        <taxon>Euthyneura</taxon>
        <taxon>Panpulmonata</taxon>
        <taxon>Sacoglossa</taxon>
        <taxon>Placobranchoidea</taxon>
        <taxon>Plakobranchidae</taxon>
        <taxon>Elysia</taxon>
    </lineage>
</organism>
<feature type="coiled-coil region" evidence="1">
    <location>
        <begin position="83"/>
        <end position="145"/>
    </location>
</feature>
<dbReference type="PANTHER" id="PTHR23282:SF101">
    <property type="entry name" value="MAM DOMAIN-CONTAINING PROTEIN"/>
    <property type="match status" value="1"/>
</dbReference>
<dbReference type="SUPFAM" id="SSF49899">
    <property type="entry name" value="Concanavalin A-like lectins/glucanases"/>
    <property type="match status" value="1"/>
</dbReference>
<protein>
    <submittedName>
        <fullName evidence="4">Aggrecan core protein</fullName>
    </submittedName>
</protein>